<evidence type="ECO:0000256" key="4">
    <source>
        <dbReference type="ARBA" id="ARBA00023159"/>
    </source>
</evidence>
<dbReference type="Proteomes" id="UP000541444">
    <property type="component" value="Unassembled WGS sequence"/>
</dbReference>
<keyword evidence="2" id="KW-0805">Transcription regulation</keyword>
<keyword evidence="11" id="KW-1185">Reference proteome</keyword>
<dbReference type="CDD" id="cd00018">
    <property type="entry name" value="AP2"/>
    <property type="match status" value="1"/>
</dbReference>
<dbReference type="InterPro" id="IPR036955">
    <property type="entry name" value="AP2/ERF_dom_sf"/>
</dbReference>
<keyword evidence="5" id="KW-0804">Transcription</keyword>
<dbReference type="EMBL" id="JACGCM010001557">
    <property type="protein sequence ID" value="KAF6153685.1"/>
    <property type="molecule type" value="Genomic_DNA"/>
</dbReference>
<evidence type="ECO:0000256" key="1">
    <source>
        <dbReference type="ARBA" id="ARBA00004123"/>
    </source>
</evidence>
<comment type="subcellular location">
    <subcellularLocation>
        <location evidence="1">Nucleus</location>
    </subcellularLocation>
</comment>
<dbReference type="SMART" id="SM00380">
    <property type="entry name" value="AP2"/>
    <property type="match status" value="1"/>
</dbReference>
<name>A0A7J7MFK3_9MAGN</name>
<reference evidence="10 11" key="1">
    <citation type="journal article" date="2020" name="IScience">
        <title>Genome Sequencing of the Endangered Kingdonia uniflora (Circaeasteraceae, Ranunculales) Reveals Potential Mechanisms of Evolutionary Specialization.</title>
        <authorList>
            <person name="Sun Y."/>
            <person name="Deng T."/>
            <person name="Zhang A."/>
            <person name="Moore M.J."/>
            <person name="Landis J.B."/>
            <person name="Lin N."/>
            <person name="Zhang H."/>
            <person name="Zhang X."/>
            <person name="Huang J."/>
            <person name="Zhang X."/>
            <person name="Sun H."/>
            <person name="Wang H."/>
        </authorList>
    </citation>
    <scope>NUCLEOTIDE SEQUENCE [LARGE SCALE GENOMIC DNA]</scope>
    <source>
        <strain evidence="10">TB1705</strain>
        <tissue evidence="10">Leaf</tissue>
    </source>
</reference>
<dbReference type="PROSITE" id="PS51032">
    <property type="entry name" value="AP2_ERF"/>
    <property type="match status" value="1"/>
</dbReference>
<feature type="region of interest" description="Disordered" evidence="8">
    <location>
        <begin position="135"/>
        <end position="173"/>
    </location>
</feature>
<evidence type="ECO:0000313" key="11">
    <source>
        <dbReference type="Proteomes" id="UP000541444"/>
    </source>
</evidence>
<dbReference type="GO" id="GO:0005634">
    <property type="term" value="C:nucleus"/>
    <property type="evidence" value="ECO:0007669"/>
    <property type="project" value="UniProtKB-SubCell"/>
</dbReference>
<dbReference type="AlphaFoldDB" id="A0A7J7MFK3"/>
<protein>
    <recommendedName>
        <fullName evidence="9">AP2/ERF domain-containing protein</fullName>
    </recommendedName>
</protein>
<sequence length="374" mass="42008">MEGSLFSEIASHNSISKVVVDSVLAADEEKRGGGNGIDDKVPDYRGVRMRSWGKWVSEIREPRKKSRIWLGTFPTPEMAACAHDVAALAIKGNSAYLNFPKLVHELPRPISSLPQDIREAAVTAAYATFDNRKRSREEGIDWSPSESPTLSPSTTTTTTTTTTTRSNNTEESSVVDDNGMFLNLPDLFHGVGNALERFWGTSSLRVEFNMGELLQGDPFLRKDEISPSLVEFPTLHSPSASTNLESLTKCTTSTISDEDMFSDLPDIFLKKFCPSLRDGFGFESLFHKFFYVKRKSNQSYFLHLTLQHQIIHKNHQLLRPPAAMMTNYLTYQISSLTLLCHTRVSKKYPDHAIRAFSYSHLNSICRQFSSGIKP</sequence>
<dbReference type="Gene3D" id="3.30.730.10">
    <property type="entry name" value="AP2/ERF domain"/>
    <property type="match status" value="1"/>
</dbReference>
<proteinExistence type="inferred from homology"/>
<evidence type="ECO:0000256" key="3">
    <source>
        <dbReference type="ARBA" id="ARBA00023125"/>
    </source>
</evidence>
<dbReference type="PANTHER" id="PTHR31985">
    <property type="entry name" value="ETHYLENE-RESPONSIVE TRANSCRIPTION FACTOR ERF042-RELATED"/>
    <property type="match status" value="1"/>
</dbReference>
<dbReference type="GO" id="GO:0003677">
    <property type="term" value="F:DNA binding"/>
    <property type="evidence" value="ECO:0007669"/>
    <property type="project" value="UniProtKB-KW"/>
</dbReference>
<dbReference type="InterPro" id="IPR051032">
    <property type="entry name" value="AP2/ERF_TF_ERF_subfamily"/>
</dbReference>
<comment type="caution">
    <text evidence="10">The sequence shown here is derived from an EMBL/GenBank/DDBJ whole genome shotgun (WGS) entry which is preliminary data.</text>
</comment>
<comment type="similarity">
    <text evidence="7">Belongs to the AP2/ERF transcription factor family. ERF subfamily.</text>
</comment>
<feature type="domain" description="AP2/ERF" evidence="9">
    <location>
        <begin position="43"/>
        <end position="100"/>
    </location>
</feature>
<gene>
    <name evidence="10" type="ORF">GIB67_000918</name>
</gene>
<evidence type="ECO:0000256" key="8">
    <source>
        <dbReference type="SAM" id="MobiDB-lite"/>
    </source>
</evidence>
<evidence type="ECO:0000256" key="5">
    <source>
        <dbReference type="ARBA" id="ARBA00023163"/>
    </source>
</evidence>
<evidence type="ECO:0000313" key="10">
    <source>
        <dbReference type="EMBL" id="KAF6153685.1"/>
    </source>
</evidence>
<keyword evidence="3" id="KW-0238">DNA-binding</keyword>
<dbReference type="InterPro" id="IPR016177">
    <property type="entry name" value="DNA-bd_dom_sf"/>
</dbReference>
<keyword evidence="6" id="KW-0539">Nucleus</keyword>
<evidence type="ECO:0000256" key="2">
    <source>
        <dbReference type="ARBA" id="ARBA00023015"/>
    </source>
</evidence>
<evidence type="ECO:0000256" key="6">
    <source>
        <dbReference type="ARBA" id="ARBA00023242"/>
    </source>
</evidence>
<evidence type="ECO:0000259" key="9">
    <source>
        <dbReference type="PROSITE" id="PS51032"/>
    </source>
</evidence>
<dbReference type="PRINTS" id="PR00367">
    <property type="entry name" value="ETHRSPELEMNT"/>
</dbReference>
<dbReference type="OrthoDB" id="1932364at2759"/>
<dbReference type="GO" id="GO:0003700">
    <property type="term" value="F:DNA-binding transcription factor activity"/>
    <property type="evidence" value="ECO:0007669"/>
    <property type="project" value="InterPro"/>
</dbReference>
<dbReference type="Pfam" id="PF00847">
    <property type="entry name" value="AP2"/>
    <property type="match status" value="1"/>
</dbReference>
<feature type="compositionally biased region" description="Low complexity" evidence="8">
    <location>
        <begin position="143"/>
        <end position="172"/>
    </location>
</feature>
<dbReference type="SUPFAM" id="SSF54171">
    <property type="entry name" value="DNA-binding domain"/>
    <property type="match status" value="1"/>
</dbReference>
<evidence type="ECO:0000256" key="7">
    <source>
        <dbReference type="ARBA" id="ARBA00024343"/>
    </source>
</evidence>
<accession>A0A7J7MFK3</accession>
<dbReference type="InterPro" id="IPR001471">
    <property type="entry name" value="AP2/ERF_dom"/>
</dbReference>
<keyword evidence="4" id="KW-0010">Activator</keyword>
<dbReference type="FunFam" id="3.30.730.10:FF:000001">
    <property type="entry name" value="Ethylene-responsive transcription factor 2"/>
    <property type="match status" value="1"/>
</dbReference>
<dbReference type="PANTHER" id="PTHR31985:SF300">
    <property type="entry name" value="ETHYLENE-RESPONSIVE TRANSCRIPTION FACTOR ERF035"/>
    <property type="match status" value="1"/>
</dbReference>
<organism evidence="10 11">
    <name type="scientific">Kingdonia uniflora</name>
    <dbReference type="NCBI Taxonomy" id="39325"/>
    <lineage>
        <taxon>Eukaryota</taxon>
        <taxon>Viridiplantae</taxon>
        <taxon>Streptophyta</taxon>
        <taxon>Embryophyta</taxon>
        <taxon>Tracheophyta</taxon>
        <taxon>Spermatophyta</taxon>
        <taxon>Magnoliopsida</taxon>
        <taxon>Ranunculales</taxon>
        <taxon>Circaeasteraceae</taxon>
        <taxon>Kingdonia</taxon>
    </lineage>
</organism>